<dbReference type="NCBIfam" id="NF000582">
    <property type="entry name" value="PRK00006.1"/>
    <property type="match status" value="1"/>
</dbReference>
<evidence type="ECO:0000256" key="1">
    <source>
        <dbReference type="ARBA" id="ARBA00004496"/>
    </source>
</evidence>
<comment type="catalytic activity">
    <reaction evidence="9">
        <text>a (3R)-hydroxyacyl-[ACP] = a (2E)-enoyl-[ACP] + H2O</text>
        <dbReference type="Rhea" id="RHEA:13097"/>
        <dbReference type="Rhea" id="RHEA-COMP:9925"/>
        <dbReference type="Rhea" id="RHEA-COMP:9945"/>
        <dbReference type="ChEBI" id="CHEBI:15377"/>
        <dbReference type="ChEBI" id="CHEBI:78784"/>
        <dbReference type="ChEBI" id="CHEBI:78827"/>
        <dbReference type="EC" id="4.2.1.59"/>
    </reaction>
</comment>
<dbReference type="PANTHER" id="PTHR30272:SF1">
    <property type="entry name" value="3-HYDROXYACYL-[ACYL-CARRIER-PROTEIN] DEHYDRATASE"/>
    <property type="match status" value="1"/>
</dbReference>
<proteinExistence type="inferred from homology"/>
<dbReference type="AlphaFoldDB" id="A0A2W5WXQ4"/>
<dbReference type="PANTHER" id="PTHR30272">
    <property type="entry name" value="3-HYDROXYACYL-[ACYL-CARRIER-PROTEIN] DEHYDRATASE"/>
    <property type="match status" value="1"/>
</dbReference>
<dbReference type="Proteomes" id="UP000249393">
    <property type="component" value="Unassembled WGS sequence"/>
</dbReference>
<feature type="active site" evidence="9">
    <location>
        <position position="59"/>
    </location>
</feature>
<dbReference type="GO" id="GO:0009245">
    <property type="term" value="P:lipid A biosynthetic process"/>
    <property type="evidence" value="ECO:0007669"/>
    <property type="project" value="UniProtKB-UniRule"/>
</dbReference>
<dbReference type="RefSeq" id="WP_304279684.1">
    <property type="nucleotide sequence ID" value="NZ_QFQZ01000051.1"/>
</dbReference>
<dbReference type="Pfam" id="PF07977">
    <property type="entry name" value="FabA"/>
    <property type="match status" value="1"/>
</dbReference>
<evidence type="ECO:0000256" key="9">
    <source>
        <dbReference type="HAMAP-Rule" id="MF_00406"/>
    </source>
</evidence>
<dbReference type="SUPFAM" id="SSF54637">
    <property type="entry name" value="Thioesterase/thiol ester dehydrase-isomerase"/>
    <property type="match status" value="1"/>
</dbReference>
<dbReference type="EC" id="4.2.1.59" evidence="9"/>
<evidence type="ECO:0000256" key="5">
    <source>
        <dbReference type="ARBA" id="ARBA00022556"/>
    </source>
</evidence>
<name>A0A2W5WXQ4_9CAUL</name>
<evidence type="ECO:0000256" key="8">
    <source>
        <dbReference type="ARBA" id="ARBA00025049"/>
    </source>
</evidence>
<evidence type="ECO:0000256" key="4">
    <source>
        <dbReference type="ARBA" id="ARBA00022516"/>
    </source>
</evidence>
<gene>
    <name evidence="9 10" type="primary">fabZ</name>
    <name evidence="10" type="ORF">DI526_15160</name>
</gene>
<organism evidence="10 11">
    <name type="scientific">Caulobacter segnis</name>
    <dbReference type="NCBI Taxonomy" id="88688"/>
    <lineage>
        <taxon>Bacteria</taxon>
        <taxon>Pseudomonadati</taxon>
        <taxon>Pseudomonadota</taxon>
        <taxon>Alphaproteobacteria</taxon>
        <taxon>Caulobacterales</taxon>
        <taxon>Caulobacteraceae</taxon>
        <taxon>Caulobacter</taxon>
    </lineage>
</organism>
<dbReference type="FunFam" id="3.10.129.10:FF:000001">
    <property type="entry name" value="3-hydroxyacyl-[acyl-carrier-protein] dehydratase FabZ"/>
    <property type="match status" value="1"/>
</dbReference>
<dbReference type="GO" id="GO:0005737">
    <property type="term" value="C:cytoplasm"/>
    <property type="evidence" value="ECO:0007669"/>
    <property type="project" value="UniProtKB-SubCell"/>
</dbReference>
<keyword evidence="5 9" id="KW-0441">Lipid A biosynthesis</keyword>
<dbReference type="HAMAP" id="MF_00406">
    <property type="entry name" value="FabZ"/>
    <property type="match status" value="1"/>
</dbReference>
<reference evidence="10 11" key="1">
    <citation type="submission" date="2017-08" db="EMBL/GenBank/DDBJ databases">
        <title>Infants hospitalized years apart are colonized by the same room-sourced microbial strains.</title>
        <authorList>
            <person name="Brooks B."/>
            <person name="Olm M.R."/>
            <person name="Firek B.A."/>
            <person name="Baker R."/>
            <person name="Thomas B.C."/>
            <person name="Morowitz M.J."/>
            <person name="Banfield J.F."/>
        </authorList>
    </citation>
    <scope>NUCLEOTIDE SEQUENCE [LARGE SCALE GENOMIC DNA]</scope>
    <source>
        <strain evidence="10">S2_003_000_R2_4</strain>
    </source>
</reference>
<evidence type="ECO:0000256" key="2">
    <source>
        <dbReference type="ARBA" id="ARBA00009174"/>
    </source>
</evidence>
<dbReference type="InterPro" id="IPR010084">
    <property type="entry name" value="FabZ"/>
</dbReference>
<evidence type="ECO:0000313" key="11">
    <source>
        <dbReference type="Proteomes" id="UP000249393"/>
    </source>
</evidence>
<accession>A0A2W5WXQ4</accession>
<evidence type="ECO:0000313" key="10">
    <source>
        <dbReference type="EMBL" id="PZR32874.1"/>
    </source>
</evidence>
<dbReference type="GO" id="GO:0019171">
    <property type="term" value="F:(3R)-hydroxyacyl-[acyl-carrier-protein] dehydratase activity"/>
    <property type="evidence" value="ECO:0007669"/>
    <property type="project" value="UniProtKB-EC"/>
</dbReference>
<dbReference type="GO" id="GO:0006633">
    <property type="term" value="P:fatty acid biosynthetic process"/>
    <property type="evidence" value="ECO:0007669"/>
    <property type="project" value="UniProtKB-UniRule"/>
</dbReference>
<comment type="similarity">
    <text evidence="2 9">Belongs to the thioester dehydratase family. FabZ subfamily.</text>
</comment>
<evidence type="ECO:0000256" key="6">
    <source>
        <dbReference type="ARBA" id="ARBA00023098"/>
    </source>
</evidence>
<sequence>MSQTTEQAASIDIDIAEILARIPHRYPFLLVDRAEDYNAHKSIVGIKCVTVNEPFFQGHFPGNPVMPGVLIIEALAQTGAVLMSKSLEVDTEGKTIFFMSVDNARFRTPVRPGDVLRMEVEVLRARSSIFKFKGVAKVGDKVAAEVEFAAMVVETGPKA</sequence>
<dbReference type="NCBIfam" id="TIGR01750">
    <property type="entry name" value="fabZ"/>
    <property type="match status" value="1"/>
</dbReference>
<keyword evidence="4 9" id="KW-0444">Lipid biosynthesis</keyword>
<keyword evidence="3 9" id="KW-0963">Cytoplasm</keyword>
<keyword evidence="7 9" id="KW-0456">Lyase</keyword>
<comment type="caution">
    <text evidence="10">The sequence shown here is derived from an EMBL/GenBank/DDBJ whole genome shotgun (WGS) entry which is preliminary data.</text>
</comment>
<dbReference type="GO" id="GO:0016020">
    <property type="term" value="C:membrane"/>
    <property type="evidence" value="ECO:0007669"/>
    <property type="project" value="GOC"/>
</dbReference>
<evidence type="ECO:0000256" key="7">
    <source>
        <dbReference type="ARBA" id="ARBA00023239"/>
    </source>
</evidence>
<dbReference type="Gene3D" id="3.10.129.10">
    <property type="entry name" value="Hotdog Thioesterase"/>
    <property type="match status" value="1"/>
</dbReference>
<comment type="subcellular location">
    <subcellularLocation>
        <location evidence="1 9">Cytoplasm</location>
    </subcellularLocation>
</comment>
<dbReference type="EMBL" id="QFQZ01000051">
    <property type="protein sequence ID" value="PZR32874.1"/>
    <property type="molecule type" value="Genomic_DNA"/>
</dbReference>
<dbReference type="InterPro" id="IPR013114">
    <property type="entry name" value="FabA_FabZ"/>
</dbReference>
<comment type="function">
    <text evidence="8 9">Involved in unsaturated fatty acids biosynthesis. Catalyzes the dehydration of short chain beta-hydroxyacyl-ACPs and long chain saturated and unsaturated beta-hydroxyacyl-ACPs.</text>
</comment>
<dbReference type="InterPro" id="IPR029069">
    <property type="entry name" value="HotDog_dom_sf"/>
</dbReference>
<evidence type="ECO:0000256" key="3">
    <source>
        <dbReference type="ARBA" id="ARBA00022490"/>
    </source>
</evidence>
<protein>
    <recommendedName>
        <fullName evidence="9">3-hydroxyacyl-[acyl-carrier-protein] dehydratase FabZ</fullName>
        <ecNumber evidence="9">4.2.1.59</ecNumber>
    </recommendedName>
    <alternativeName>
        <fullName evidence="9">(3R)-hydroxymyristoyl-[acyl-carrier-protein] dehydratase</fullName>
        <shortName evidence="9">(3R)-hydroxymyristoyl-ACP dehydrase</shortName>
    </alternativeName>
    <alternativeName>
        <fullName evidence="9">Beta-hydroxyacyl-ACP dehydratase</fullName>
    </alternativeName>
</protein>
<dbReference type="CDD" id="cd01288">
    <property type="entry name" value="FabZ"/>
    <property type="match status" value="1"/>
</dbReference>
<keyword evidence="6 9" id="KW-0443">Lipid metabolism</keyword>